<dbReference type="NCBIfam" id="TIGR00567">
    <property type="entry name" value="3mg"/>
    <property type="match status" value="1"/>
</dbReference>
<keyword evidence="3 5" id="KW-0378">Hydrolase</keyword>
<evidence type="ECO:0000313" key="6">
    <source>
        <dbReference type="EMBL" id="STC70005.1"/>
    </source>
</evidence>
<dbReference type="SUPFAM" id="SSF50486">
    <property type="entry name" value="FMT C-terminal domain-like"/>
    <property type="match status" value="1"/>
</dbReference>
<dbReference type="AlphaFoldDB" id="A0A376CNX7"/>
<dbReference type="InterPro" id="IPR011034">
    <property type="entry name" value="Formyl_transferase-like_C_sf"/>
</dbReference>
<dbReference type="RefSeq" id="WP_018581133.1">
    <property type="nucleotide sequence ID" value="NZ_LDYD01000009.1"/>
</dbReference>
<protein>
    <recommendedName>
        <fullName evidence="5">Putative 3-methyladenine DNA glycosylase</fullName>
        <ecNumber evidence="5">3.2.2.-</ecNumber>
    </recommendedName>
</protein>
<dbReference type="EMBL" id="UFXQ01000001">
    <property type="protein sequence ID" value="STC70005.1"/>
    <property type="molecule type" value="Genomic_DNA"/>
</dbReference>
<comment type="similarity">
    <text evidence="1 5">Belongs to the DNA glycosylase MPG family.</text>
</comment>
<reference evidence="6 7" key="1">
    <citation type="submission" date="2018-06" db="EMBL/GenBank/DDBJ databases">
        <authorList>
            <consortium name="Pathogen Informatics"/>
            <person name="Doyle S."/>
        </authorList>
    </citation>
    <scope>NUCLEOTIDE SEQUENCE [LARGE SCALE GENOMIC DNA]</scope>
    <source>
        <strain evidence="6 7">NCTC11862</strain>
    </source>
</reference>
<dbReference type="OrthoDB" id="9794313at2"/>
<dbReference type="EC" id="3.2.2.-" evidence="5"/>
<dbReference type="NCBIfam" id="NF002003">
    <property type="entry name" value="PRK00802.1-3"/>
    <property type="match status" value="1"/>
</dbReference>
<sequence length="190" mass="20323">MIDFSAPADEVAPQLLGCFLTHAGVTIRITEVEAYLGADDEASHTYRGKTDRNASMFGPPGHMYVYISYGIHRAGNIVCAPEGIGQGCLLRAGEVVAGEEAARTRRGGTDFHNLARGPGNLGSALGLDLSDNGQAVTGPAITLQPREAEPEWVRGPRIGISKNADAPLRFWIPFDPSVSGRRGYPQGHRR</sequence>
<name>A0A376CNX7_9CORY</name>
<dbReference type="Gene3D" id="3.10.300.10">
    <property type="entry name" value="Methylpurine-DNA glycosylase (MPG)"/>
    <property type="match status" value="1"/>
</dbReference>
<dbReference type="GO" id="GO:0003905">
    <property type="term" value="F:alkylbase DNA N-glycosylase activity"/>
    <property type="evidence" value="ECO:0007669"/>
    <property type="project" value="InterPro"/>
</dbReference>
<evidence type="ECO:0000256" key="3">
    <source>
        <dbReference type="ARBA" id="ARBA00022801"/>
    </source>
</evidence>
<dbReference type="CDD" id="cd00540">
    <property type="entry name" value="AAG"/>
    <property type="match status" value="1"/>
</dbReference>
<proteinExistence type="inferred from homology"/>
<evidence type="ECO:0000256" key="5">
    <source>
        <dbReference type="HAMAP-Rule" id="MF_00527"/>
    </source>
</evidence>
<dbReference type="InterPro" id="IPR036995">
    <property type="entry name" value="MPG_sf"/>
</dbReference>
<evidence type="ECO:0000256" key="1">
    <source>
        <dbReference type="ARBA" id="ARBA00009232"/>
    </source>
</evidence>
<dbReference type="GO" id="GO:0003677">
    <property type="term" value="F:DNA binding"/>
    <property type="evidence" value="ECO:0007669"/>
    <property type="project" value="InterPro"/>
</dbReference>
<organism evidence="6 7">
    <name type="scientific">Corynebacterium pilosum</name>
    <dbReference type="NCBI Taxonomy" id="35756"/>
    <lineage>
        <taxon>Bacteria</taxon>
        <taxon>Bacillati</taxon>
        <taxon>Actinomycetota</taxon>
        <taxon>Actinomycetes</taxon>
        <taxon>Mycobacteriales</taxon>
        <taxon>Corynebacteriaceae</taxon>
        <taxon>Corynebacterium</taxon>
    </lineage>
</organism>
<dbReference type="GO" id="GO:0006284">
    <property type="term" value="P:base-excision repair"/>
    <property type="evidence" value="ECO:0007669"/>
    <property type="project" value="InterPro"/>
</dbReference>
<gene>
    <name evidence="6" type="ORF">NCTC11862_01811</name>
</gene>
<dbReference type="Proteomes" id="UP000254467">
    <property type="component" value="Unassembled WGS sequence"/>
</dbReference>
<dbReference type="STRING" id="35756.GCA_001044155_02819"/>
<evidence type="ECO:0000256" key="2">
    <source>
        <dbReference type="ARBA" id="ARBA00022763"/>
    </source>
</evidence>
<keyword evidence="6" id="KW-0326">Glycosidase</keyword>
<keyword evidence="4 5" id="KW-0234">DNA repair</keyword>
<dbReference type="Pfam" id="PF02245">
    <property type="entry name" value="Pur_DNA_glyco"/>
    <property type="match status" value="1"/>
</dbReference>
<dbReference type="HAMAP" id="MF_00527">
    <property type="entry name" value="3MGH"/>
    <property type="match status" value="1"/>
</dbReference>
<accession>A0A376CNX7</accession>
<keyword evidence="2 5" id="KW-0227">DNA damage</keyword>
<keyword evidence="7" id="KW-1185">Reference proteome</keyword>
<dbReference type="PANTHER" id="PTHR10429">
    <property type="entry name" value="DNA-3-METHYLADENINE GLYCOSYLASE"/>
    <property type="match status" value="1"/>
</dbReference>
<evidence type="ECO:0000313" key="7">
    <source>
        <dbReference type="Proteomes" id="UP000254467"/>
    </source>
</evidence>
<dbReference type="PANTHER" id="PTHR10429:SF0">
    <property type="entry name" value="DNA-3-METHYLADENINE GLYCOSYLASE"/>
    <property type="match status" value="1"/>
</dbReference>
<dbReference type="InterPro" id="IPR003180">
    <property type="entry name" value="MPG"/>
</dbReference>
<evidence type="ECO:0000256" key="4">
    <source>
        <dbReference type="ARBA" id="ARBA00023204"/>
    </source>
</evidence>